<proteinExistence type="predicted"/>
<dbReference type="EMBL" id="JAFBIT010000001">
    <property type="protein sequence ID" value="MCF2652010.1"/>
    <property type="molecule type" value="Genomic_DNA"/>
</dbReference>
<dbReference type="PANTHER" id="PTHR40606:SF1">
    <property type="entry name" value="UPF0339 PROTEIN YEGP"/>
    <property type="match status" value="1"/>
</dbReference>
<evidence type="ECO:0000313" key="3">
    <source>
        <dbReference type="Proteomes" id="UP001299220"/>
    </source>
</evidence>
<dbReference type="InterPro" id="IPR051141">
    <property type="entry name" value="UPF0339_domain"/>
</dbReference>
<evidence type="ECO:0000313" key="2">
    <source>
        <dbReference type="EMBL" id="MCF2652010.1"/>
    </source>
</evidence>
<dbReference type="Proteomes" id="UP001299220">
    <property type="component" value="Unassembled WGS sequence"/>
</dbReference>
<dbReference type="PANTHER" id="PTHR40606">
    <property type="match status" value="1"/>
</dbReference>
<dbReference type="Gene3D" id="2.30.29.80">
    <property type="match status" value="1"/>
</dbReference>
<dbReference type="SUPFAM" id="SSF160113">
    <property type="entry name" value="YegP-like"/>
    <property type="match status" value="2"/>
</dbReference>
<feature type="domain" description="DUF1508" evidence="1">
    <location>
        <begin position="14"/>
        <end position="55"/>
    </location>
</feature>
<dbReference type="Pfam" id="PF07411">
    <property type="entry name" value="DUF1508"/>
    <property type="match status" value="2"/>
</dbReference>
<dbReference type="InterPro" id="IPR036913">
    <property type="entry name" value="YegP-like_sf"/>
</dbReference>
<dbReference type="InterPro" id="IPR010879">
    <property type="entry name" value="DUF1508"/>
</dbReference>
<protein>
    <submittedName>
        <fullName evidence="2">YegP family protein</fullName>
    </submittedName>
</protein>
<comment type="caution">
    <text evidence="2">The sequence shown here is derived from an EMBL/GenBank/DDBJ whole genome shotgun (WGS) entry which is preliminary data.</text>
</comment>
<gene>
    <name evidence="2" type="ORF">JQM67_05290</name>
</gene>
<dbReference type="RefSeq" id="WP_235323033.1">
    <property type="nucleotide sequence ID" value="NZ_JAFBIT010000001.1"/>
</dbReference>
<keyword evidence="3" id="KW-1185">Reference proteome</keyword>
<organism evidence="2 3">
    <name type="scientific">Anaeromassilibacillus senegalensis</name>
    <dbReference type="NCBI Taxonomy" id="1673717"/>
    <lineage>
        <taxon>Bacteria</taxon>
        <taxon>Bacillati</taxon>
        <taxon>Bacillota</taxon>
        <taxon>Clostridia</taxon>
        <taxon>Eubacteriales</taxon>
        <taxon>Acutalibacteraceae</taxon>
        <taxon>Anaeromassilibacillus</taxon>
    </lineage>
</organism>
<feature type="domain" description="DUF1508" evidence="1">
    <location>
        <begin position="74"/>
        <end position="116"/>
    </location>
</feature>
<name>A0ABS9CLJ3_9FIRM</name>
<reference evidence="2 3" key="1">
    <citation type="submission" date="2020-12" db="EMBL/GenBank/DDBJ databases">
        <title>Whole genome sequences of gut porcine anaerobes.</title>
        <authorList>
            <person name="Kubasova T."/>
            <person name="Jahodarova E."/>
            <person name="Rychlik I."/>
        </authorList>
    </citation>
    <scope>NUCLEOTIDE SEQUENCE [LARGE SCALE GENOMIC DNA]</scope>
    <source>
        <strain evidence="2 3">An867</strain>
    </source>
</reference>
<evidence type="ECO:0000259" key="1">
    <source>
        <dbReference type="Pfam" id="PF07411"/>
    </source>
</evidence>
<dbReference type="Gene3D" id="3.30.160.160">
    <property type="entry name" value="YegP-like"/>
    <property type="match status" value="1"/>
</dbReference>
<accession>A0ABS9CLJ3</accession>
<sequence length="123" mass="13880">MGKFVIRKTETGLVFHLKARNGQTVAVSQIYASMEACRKGIESVIRHAAQAAVEDQTVRRFEPEKHPKFEIYKDRAGQFRFRLVASNGQNIVAGAGYSTKENCRKGIESLRRQCAQNPKIILE</sequence>